<keyword evidence="1" id="KW-0812">Transmembrane</keyword>
<organism evidence="2 3">
    <name type="scientific">Phaeodactylibacter luteus</name>
    <dbReference type="NCBI Taxonomy" id="1564516"/>
    <lineage>
        <taxon>Bacteria</taxon>
        <taxon>Pseudomonadati</taxon>
        <taxon>Bacteroidota</taxon>
        <taxon>Saprospiria</taxon>
        <taxon>Saprospirales</taxon>
        <taxon>Haliscomenobacteraceae</taxon>
        <taxon>Phaeodactylibacter</taxon>
    </lineage>
</organism>
<proteinExistence type="predicted"/>
<dbReference type="RefSeq" id="WP_147167060.1">
    <property type="nucleotide sequence ID" value="NZ_VOOR01000014.1"/>
</dbReference>
<dbReference type="EMBL" id="VOOR01000014">
    <property type="protein sequence ID" value="TXB63590.1"/>
    <property type="molecule type" value="Genomic_DNA"/>
</dbReference>
<keyword evidence="3" id="KW-1185">Reference proteome</keyword>
<evidence type="ECO:0000313" key="3">
    <source>
        <dbReference type="Proteomes" id="UP000321580"/>
    </source>
</evidence>
<keyword evidence="1" id="KW-0472">Membrane</keyword>
<dbReference type="AlphaFoldDB" id="A0A5C6RPI1"/>
<feature type="transmembrane region" description="Helical" evidence="1">
    <location>
        <begin position="79"/>
        <end position="98"/>
    </location>
</feature>
<evidence type="ECO:0000313" key="2">
    <source>
        <dbReference type="EMBL" id="TXB63590.1"/>
    </source>
</evidence>
<protein>
    <submittedName>
        <fullName evidence="2">Uncharacterized protein</fullName>
    </submittedName>
</protein>
<accession>A0A5C6RPI1</accession>
<dbReference type="OrthoDB" id="1493500at2"/>
<feature type="transmembrane region" description="Helical" evidence="1">
    <location>
        <begin position="50"/>
        <end position="67"/>
    </location>
</feature>
<dbReference type="Proteomes" id="UP000321580">
    <property type="component" value="Unassembled WGS sequence"/>
</dbReference>
<comment type="caution">
    <text evidence="2">The sequence shown here is derived from an EMBL/GenBank/DDBJ whole genome shotgun (WGS) entry which is preliminary data.</text>
</comment>
<sequence length="99" mass="11057">MRNPTLLTGLLYGLFLPMAGFSLLYFGYGALEQAGIVSEIGFSPFFRERTSAVVAICLNLIPLNLFMKRRATPAMRGTVLATVVYVILWVIYFGRYILA</sequence>
<keyword evidence="1" id="KW-1133">Transmembrane helix</keyword>
<name>A0A5C6RPI1_9BACT</name>
<gene>
    <name evidence="2" type="ORF">FRY97_08680</name>
</gene>
<evidence type="ECO:0000256" key="1">
    <source>
        <dbReference type="SAM" id="Phobius"/>
    </source>
</evidence>
<reference evidence="2 3" key="1">
    <citation type="submission" date="2019-08" db="EMBL/GenBank/DDBJ databases">
        <title>Genome of Phaeodactylibacter luteus.</title>
        <authorList>
            <person name="Bowman J.P."/>
        </authorList>
    </citation>
    <scope>NUCLEOTIDE SEQUENCE [LARGE SCALE GENOMIC DNA]</scope>
    <source>
        <strain evidence="2 3">KCTC 42180</strain>
    </source>
</reference>